<dbReference type="NCBIfam" id="TIGR00215">
    <property type="entry name" value="lpxB"/>
    <property type="match status" value="1"/>
</dbReference>
<comment type="function">
    <text evidence="1">Condensation of UDP-2,3-diacylglucosamine and 2,3-diacylglucosamine-1-phosphate to form lipid A disaccharide, a precursor of lipid A, a phosphorylated glycolipid that anchors the lipopolysaccharide to the outer membrane of the cell.</text>
</comment>
<dbReference type="EC" id="2.4.1.182" evidence="3 11"/>
<comment type="similarity">
    <text evidence="2">Belongs to the LpxB family.</text>
</comment>
<keyword evidence="7 12" id="KW-0328">Glycosyltransferase</keyword>
<dbReference type="PANTHER" id="PTHR30372">
    <property type="entry name" value="LIPID-A-DISACCHARIDE SYNTHASE"/>
    <property type="match status" value="1"/>
</dbReference>
<dbReference type="GO" id="GO:0008915">
    <property type="term" value="F:lipid-A-disaccharide synthase activity"/>
    <property type="evidence" value="ECO:0007669"/>
    <property type="project" value="UniProtKB-UniRule"/>
</dbReference>
<dbReference type="GO" id="GO:0005543">
    <property type="term" value="F:phospholipid binding"/>
    <property type="evidence" value="ECO:0007669"/>
    <property type="project" value="TreeGrafter"/>
</dbReference>
<name>A0A506UID2_9HYPH</name>
<comment type="catalytic activity">
    <reaction evidence="10">
        <text>a lipid X + a UDP-2-N,3-O-bis[(3R)-3-hydroxyacyl]-alpha-D-glucosamine = a lipid A disaccharide + UDP + H(+)</text>
        <dbReference type="Rhea" id="RHEA:67828"/>
        <dbReference type="ChEBI" id="CHEBI:15378"/>
        <dbReference type="ChEBI" id="CHEBI:58223"/>
        <dbReference type="ChEBI" id="CHEBI:137748"/>
        <dbReference type="ChEBI" id="CHEBI:176338"/>
        <dbReference type="ChEBI" id="CHEBI:176343"/>
        <dbReference type="EC" id="2.4.1.182"/>
    </reaction>
</comment>
<reference evidence="12 13" key="1">
    <citation type="submission" date="2019-06" db="EMBL/GenBank/DDBJ databases">
        <authorList>
            <person name="Li M."/>
        </authorList>
    </citation>
    <scope>NUCLEOTIDE SEQUENCE [LARGE SCALE GENOMIC DNA]</scope>
    <source>
        <strain evidence="12 13">BGMRC2036</strain>
    </source>
</reference>
<evidence type="ECO:0000256" key="9">
    <source>
        <dbReference type="ARBA" id="ARBA00023098"/>
    </source>
</evidence>
<evidence type="ECO:0000256" key="8">
    <source>
        <dbReference type="ARBA" id="ARBA00022679"/>
    </source>
</evidence>
<evidence type="ECO:0000256" key="4">
    <source>
        <dbReference type="ARBA" id="ARBA00020902"/>
    </source>
</evidence>
<comment type="caution">
    <text evidence="12">The sequence shown here is derived from an EMBL/GenBank/DDBJ whole genome shotgun (WGS) entry which is preliminary data.</text>
</comment>
<evidence type="ECO:0000256" key="3">
    <source>
        <dbReference type="ARBA" id="ARBA00012687"/>
    </source>
</evidence>
<organism evidence="12 13">
    <name type="scientific">Martelella alba</name>
    <dbReference type="NCBI Taxonomy" id="2590451"/>
    <lineage>
        <taxon>Bacteria</taxon>
        <taxon>Pseudomonadati</taxon>
        <taxon>Pseudomonadota</taxon>
        <taxon>Alphaproteobacteria</taxon>
        <taxon>Hyphomicrobiales</taxon>
        <taxon>Aurantimonadaceae</taxon>
        <taxon>Martelella</taxon>
    </lineage>
</organism>
<evidence type="ECO:0000256" key="11">
    <source>
        <dbReference type="NCBIfam" id="TIGR00215"/>
    </source>
</evidence>
<evidence type="ECO:0000256" key="6">
    <source>
        <dbReference type="ARBA" id="ARBA00022556"/>
    </source>
</evidence>
<protein>
    <recommendedName>
        <fullName evidence="4 11">Lipid-A-disaccharide synthase</fullName>
        <ecNumber evidence="3 11">2.4.1.182</ecNumber>
    </recommendedName>
</protein>
<dbReference type="SUPFAM" id="SSF53756">
    <property type="entry name" value="UDP-Glycosyltransferase/glycogen phosphorylase"/>
    <property type="match status" value="1"/>
</dbReference>
<sequence>MSAPLKIAVIAGEASGDLLAADAIAEMKRLSARPLTLMGVGGDALAAEGLESLYDYSELSIMGFTQVIANLPRLLRRILETAKAVIEAKPDLLFIVDSPDFTHRVARRVRKALPDLPIVQYVCPSVWAWKAYRAREMTDYVDHVLAVLPFEPEAMARLGGPPTTFVGHRLTANPNVVAARNALRGGRADGRKTILLLPGSRGGEIRSLSPVFAEVASILSERGGDFRFVTPTVGHREAQVRAAVESWPEKPEIVVGEAAKWQAFAEADAAVAASGTVVLELALAGVPVVSAYKADVIGRFLLKKIVIWSASLPNIIADRPLVPEYFNDTMRAGALARWMELLSADTLQRKLMLDGFDTVWHTMSSDVAPGRKAAQILLDYAKT</sequence>
<evidence type="ECO:0000256" key="7">
    <source>
        <dbReference type="ARBA" id="ARBA00022676"/>
    </source>
</evidence>
<dbReference type="OrthoDB" id="9801642at2"/>
<evidence type="ECO:0000313" key="12">
    <source>
        <dbReference type="EMBL" id="TPW33033.1"/>
    </source>
</evidence>
<keyword evidence="8 12" id="KW-0808">Transferase</keyword>
<gene>
    <name evidence="12" type="ORF">FJU08_00240</name>
</gene>
<dbReference type="GO" id="GO:0016020">
    <property type="term" value="C:membrane"/>
    <property type="evidence" value="ECO:0007669"/>
    <property type="project" value="GOC"/>
</dbReference>
<dbReference type="GO" id="GO:0009245">
    <property type="term" value="P:lipid A biosynthetic process"/>
    <property type="evidence" value="ECO:0007669"/>
    <property type="project" value="UniProtKB-UniRule"/>
</dbReference>
<evidence type="ECO:0000256" key="1">
    <source>
        <dbReference type="ARBA" id="ARBA00002056"/>
    </source>
</evidence>
<keyword evidence="13" id="KW-1185">Reference proteome</keyword>
<evidence type="ECO:0000256" key="2">
    <source>
        <dbReference type="ARBA" id="ARBA00007868"/>
    </source>
</evidence>
<dbReference type="AlphaFoldDB" id="A0A506UID2"/>
<keyword evidence="5" id="KW-0444">Lipid biosynthesis</keyword>
<dbReference type="InterPro" id="IPR003835">
    <property type="entry name" value="Glyco_trans_19"/>
</dbReference>
<dbReference type="PANTHER" id="PTHR30372:SF4">
    <property type="entry name" value="LIPID-A-DISACCHARIDE SYNTHASE, MITOCHONDRIAL-RELATED"/>
    <property type="match status" value="1"/>
</dbReference>
<evidence type="ECO:0000256" key="5">
    <source>
        <dbReference type="ARBA" id="ARBA00022516"/>
    </source>
</evidence>
<evidence type="ECO:0000313" key="13">
    <source>
        <dbReference type="Proteomes" id="UP000318801"/>
    </source>
</evidence>
<keyword evidence="6" id="KW-0441">Lipid A biosynthesis</keyword>
<dbReference type="EMBL" id="VHLG01000001">
    <property type="protein sequence ID" value="TPW33033.1"/>
    <property type="molecule type" value="Genomic_DNA"/>
</dbReference>
<evidence type="ECO:0000256" key="10">
    <source>
        <dbReference type="ARBA" id="ARBA00048975"/>
    </source>
</evidence>
<proteinExistence type="inferred from homology"/>
<dbReference type="RefSeq" id="WP_141146968.1">
    <property type="nucleotide sequence ID" value="NZ_VHLG01000001.1"/>
</dbReference>
<accession>A0A506UID2</accession>
<dbReference type="Pfam" id="PF02684">
    <property type="entry name" value="LpxB"/>
    <property type="match status" value="1"/>
</dbReference>
<keyword evidence="9" id="KW-0443">Lipid metabolism</keyword>
<dbReference type="Proteomes" id="UP000318801">
    <property type="component" value="Unassembled WGS sequence"/>
</dbReference>